<evidence type="ECO:0000256" key="5">
    <source>
        <dbReference type="ARBA" id="ARBA00022737"/>
    </source>
</evidence>
<reference evidence="16" key="1">
    <citation type="submission" date="2024-04" db="EMBL/GenBank/DDBJ databases">
        <title>Salinicola lusitanus LLJ914,a marine bacterium isolated from the Okinawa Trough.</title>
        <authorList>
            <person name="Li J."/>
        </authorList>
    </citation>
    <scope>NUCLEOTIDE SEQUENCE [LARGE SCALE GENOMIC DNA]</scope>
</reference>
<protein>
    <recommendedName>
        <fullName evidence="14">C2H2-type domain-containing protein</fullName>
    </recommendedName>
</protein>
<feature type="region of interest" description="Disordered" evidence="13">
    <location>
        <begin position="451"/>
        <end position="490"/>
    </location>
</feature>
<comment type="caution">
    <text evidence="15">The sequence shown here is derived from an EMBL/GenBank/DDBJ whole genome shotgun (WGS) entry which is preliminary data.</text>
</comment>
<feature type="domain" description="C2H2-type" evidence="14">
    <location>
        <begin position="198"/>
        <end position="225"/>
    </location>
</feature>
<evidence type="ECO:0000259" key="14">
    <source>
        <dbReference type="PROSITE" id="PS50157"/>
    </source>
</evidence>
<keyword evidence="5" id="KW-0677">Repeat</keyword>
<evidence type="ECO:0000256" key="1">
    <source>
        <dbReference type="ARBA" id="ARBA00003767"/>
    </source>
</evidence>
<dbReference type="AlphaFoldDB" id="A0AAW0Q0E4"/>
<keyword evidence="10" id="KW-0804">Transcription</keyword>
<dbReference type="Proteomes" id="UP001460270">
    <property type="component" value="Unassembled WGS sequence"/>
</dbReference>
<keyword evidence="7" id="KW-0862">Zinc</keyword>
<evidence type="ECO:0000256" key="10">
    <source>
        <dbReference type="ARBA" id="ARBA00023163"/>
    </source>
</evidence>
<feature type="domain" description="C2H2-type" evidence="14">
    <location>
        <begin position="170"/>
        <end position="197"/>
    </location>
</feature>
<evidence type="ECO:0000256" key="13">
    <source>
        <dbReference type="SAM" id="MobiDB-lite"/>
    </source>
</evidence>
<keyword evidence="16" id="KW-1185">Reference proteome</keyword>
<evidence type="ECO:0000256" key="9">
    <source>
        <dbReference type="ARBA" id="ARBA00023125"/>
    </source>
</evidence>
<comment type="similarity">
    <text evidence="3">Belongs to the krueppel C2H2-type zinc-finger protein family.</text>
</comment>
<proteinExistence type="inferred from homology"/>
<organism evidence="15 16">
    <name type="scientific">Mugilogobius chulae</name>
    <name type="common">yellowstripe goby</name>
    <dbReference type="NCBI Taxonomy" id="88201"/>
    <lineage>
        <taxon>Eukaryota</taxon>
        <taxon>Metazoa</taxon>
        <taxon>Chordata</taxon>
        <taxon>Craniata</taxon>
        <taxon>Vertebrata</taxon>
        <taxon>Euteleostomi</taxon>
        <taxon>Actinopterygii</taxon>
        <taxon>Neopterygii</taxon>
        <taxon>Teleostei</taxon>
        <taxon>Neoteleostei</taxon>
        <taxon>Acanthomorphata</taxon>
        <taxon>Gobiaria</taxon>
        <taxon>Gobiiformes</taxon>
        <taxon>Gobioidei</taxon>
        <taxon>Gobiidae</taxon>
        <taxon>Gobionellinae</taxon>
        <taxon>Mugilogobius</taxon>
    </lineage>
</organism>
<dbReference type="PANTHER" id="PTHR24384:SF196">
    <property type="entry name" value="ZINC FINGER AND BTB DOMAIN-CONTAINING PROTEIN 11"/>
    <property type="match status" value="1"/>
</dbReference>
<evidence type="ECO:0000256" key="11">
    <source>
        <dbReference type="ARBA" id="ARBA00023242"/>
    </source>
</evidence>
<evidence type="ECO:0000256" key="12">
    <source>
        <dbReference type="PROSITE-ProRule" id="PRU00042"/>
    </source>
</evidence>
<feature type="domain" description="C2H2-type" evidence="14">
    <location>
        <begin position="327"/>
        <end position="355"/>
    </location>
</feature>
<feature type="compositionally biased region" description="Low complexity" evidence="13">
    <location>
        <begin position="9"/>
        <end position="22"/>
    </location>
</feature>
<dbReference type="Pfam" id="PF00096">
    <property type="entry name" value="zf-C2H2"/>
    <property type="match status" value="7"/>
</dbReference>
<dbReference type="FunFam" id="3.30.160.60:FF:000771">
    <property type="entry name" value="zinc finger protein 648"/>
    <property type="match status" value="1"/>
</dbReference>
<accession>A0AAW0Q0E4</accession>
<dbReference type="GO" id="GO:0008270">
    <property type="term" value="F:zinc ion binding"/>
    <property type="evidence" value="ECO:0007669"/>
    <property type="project" value="UniProtKB-KW"/>
</dbReference>
<evidence type="ECO:0000256" key="3">
    <source>
        <dbReference type="ARBA" id="ARBA00006991"/>
    </source>
</evidence>
<feature type="domain" description="C2H2-type" evidence="14">
    <location>
        <begin position="300"/>
        <end position="327"/>
    </location>
</feature>
<dbReference type="InterPro" id="IPR013087">
    <property type="entry name" value="Znf_C2H2_type"/>
</dbReference>
<comment type="subcellular location">
    <subcellularLocation>
        <location evidence="2">Nucleus</location>
    </subcellularLocation>
</comment>
<dbReference type="FunFam" id="3.30.160.60:FF:002343">
    <property type="entry name" value="Zinc finger protein 33A"/>
    <property type="match status" value="1"/>
</dbReference>
<dbReference type="GO" id="GO:0005634">
    <property type="term" value="C:nucleus"/>
    <property type="evidence" value="ECO:0007669"/>
    <property type="project" value="UniProtKB-SubCell"/>
</dbReference>
<dbReference type="EMBL" id="JBBPFD010000001">
    <property type="protein sequence ID" value="KAK7944738.1"/>
    <property type="molecule type" value="Genomic_DNA"/>
</dbReference>
<feature type="domain" description="C2H2-type" evidence="14">
    <location>
        <begin position="75"/>
        <end position="103"/>
    </location>
</feature>
<dbReference type="InterPro" id="IPR036236">
    <property type="entry name" value="Znf_C2H2_sf"/>
</dbReference>
<feature type="domain" description="C2H2-type" evidence="14">
    <location>
        <begin position="134"/>
        <end position="161"/>
    </location>
</feature>
<feature type="compositionally biased region" description="Basic residues" evidence="13">
    <location>
        <begin position="459"/>
        <end position="472"/>
    </location>
</feature>
<dbReference type="GO" id="GO:0000978">
    <property type="term" value="F:RNA polymerase II cis-regulatory region sequence-specific DNA binding"/>
    <property type="evidence" value="ECO:0007669"/>
    <property type="project" value="TreeGrafter"/>
</dbReference>
<keyword evidence="4" id="KW-0479">Metal-binding</keyword>
<dbReference type="FunFam" id="3.30.160.60:FF:000624">
    <property type="entry name" value="zinc finger protein 697"/>
    <property type="match status" value="1"/>
</dbReference>
<feature type="domain" description="C2H2-type" evidence="14">
    <location>
        <begin position="47"/>
        <end position="74"/>
    </location>
</feature>
<comment type="function">
    <text evidence="1">May be involved in transcriptional regulation.</text>
</comment>
<keyword evidence="11" id="KW-0539">Nucleus</keyword>
<feature type="region of interest" description="Disordered" evidence="13">
    <location>
        <begin position="1"/>
        <end position="31"/>
    </location>
</feature>
<feature type="domain" description="C2H2-type" evidence="14">
    <location>
        <begin position="226"/>
        <end position="253"/>
    </location>
</feature>
<dbReference type="PROSITE" id="PS00028">
    <property type="entry name" value="ZINC_FINGER_C2H2_1"/>
    <property type="match status" value="10"/>
</dbReference>
<dbReference type="SUPFAM" id="SSF57667">
    <property type="entry name" value="beta-beta-alpha zinc fingers"/>
    <property type="match status" value="7"/>
</dbReference>
<evidence type="ECO:0000313" key="15">
    <source>
        <dbReference type="EMBL" id="KAK7944738.1"/>
    </source>
</evidence>
<gene>
    <name evidence="15" type="ORF">WMY93_000466</name>
</gene>
<evidence type="ECO:0000256" key="6">
    <source>
        <dbReference type="ARBA" id="ARBA00022771"/>
    </source>
</evidence>
<sequence>MFSCDDAFSQSSSSNQQIVQPSDRPSSCDFSQNTLPFLDDDNGEKPFRCDQCDKSFLVSSSLRRHERIHSDELLYQCFSCDKTFTQSQSLRRHLQVQHNVEKPKIRAVKRTPRPYKPRRIKLKPIEEKKEKPDLTCPHCAKVFKKGFYLEMHILSHTDKHVLRTIRQDNLSCKFCGKFFAFSFDLKGHIRTHTGEKPYRCGECGKTFALSSTLVRHKRTHTGERPYKCDQCGKAFIQSGSLSYHQQLHHSQKKLYKCQYCEKGFTQSSELIYHKCSHLKEGICQFCGNDLAASSSQERCHSCEECWKRFALSITLLRHKSFQTAIRFKCDKCKRTFLKPHHLKHHLLNFHKEDRPFVCLSCKKTFTQSSALEFHKCFPSKSRPHGCDECKKCFSRAYLLKMHKRRHAGAGLHKCRRCQMVFTADYSLALHKLKCFAKNTVLQRRKINPNSSTETYVSSKIRRGNHSKNKSSLRKNINDSSAPQPHHLVHSESYDCDTKEDILKEQKPIHVGSVYFPVANVQSTVLDKIKTEDDVDNQEPDDATKSVEVKVEPEISCEVCSETFDTEEQYYAHLQKHEIQLIVI</sequence>
<feature type="domain" description="C2H2-type" evidence="14">
    <location>
        <begin position="255"/>
        <end position="282"/>
    </location>
</feature>
<dbReference type="PROSITE" id="PS50157">
    <property type="entry name" value="ZINC_FINGER_C2H2_2"/>
    <property type="match status" value="11"/>
</dbReference>
<feature type="domain" description="C2H2-type" evidence="14">
    <location>
        <begin position="356"/>
        <end position="383"/>
    </location>
</feature>
<dbReference type="InterPro" id="IPR050752">
    <property type="entry name" value="C2H2-ZF_domain"/>
</dbReference>
<dbReference type="GO" id="GO:0000981">
    <property type="term" value="F:DNA-binding transcription factor activity, RNA polymerase II-specific"/>
    <property type="evidence" value="ECO:0007669"/>
    <property type="project" value="TreeGrafter"/>
</dbReference>
<evidence type="ECO:0000256" key="7">
    <source>
        <dbReference type="ARBA" id="ARBA00022833"/>
    </source>
</evidence>
<dbReference type="SMART" id="SM00355">
    <property type="entry name" value="ZnF_C2H2"/>
    <property type="match status" value="12"/>
</dbReference>
<evidence type="ECO:0000313" key="16">
    <source>
        <dbReference type="Proteomes" id="UP001460270"/>
    </source>
</evidence>
<evidence type="ECO:0000256" key="2">
    <source>
        <dbReference type="ARBA" id="ARBA00004123"/>
    </source>
</evidence>
<dbReference type="PANTHER" id="PTHR24384">
    <property type="entry name" value="FINGER PUTATIVE TRANSCRIPTION FACTOR FAMILY-RELATED"/>
    <property type="match status" value="1"/>
</dbReference>
<feature type="compositionally biased region" description="Polar residues" evidence="13">
    <location>
        <begin position="473"/>
        <end position="482"/>
    </location>
</feature>
<keyword evidence="9" id="KW-0238">DNA-binding</keyword>
<dbReference type="Gene3D" id="3.30.160.60">
    <property type="entry name" value="Classic Zinc Finger"/>
    <property type="match status" value="8"/>
</dbReference>
<evidence type="ECO:0000256" key="4">
    <source>
        <dbReference type="ARBA" id="ARBA00022723"/>
    </source>
</evidence>
<keyword evidence="8" id="KW-0805">Transcription regulation</keyword>
<evidence type="ECO:0000256" key="8">
    <source>
        <dbReference type="ARBA" id="ARBA00023015"/>
    </source>
</evidence>
<feature type="domain" description="C2H2-type" evidence="14">
    <location>
        <begin position="384"/>
        <end position="411"/>
    </location>
</feature>
<name>A0AAW0Q0E4_9GOBI</name>
<keyword evidence="6 12" id="KW-0863">Zinc-finger</keyword>